<accession>C7G9T0</accession>
<organism evidence="1 2">
    <name type="scientific">Roseburia intestinalis L1-82</name>
    <dbReference type="NCBI Taxonomy" id="536231"/>
    <lineage>
        <taxon>Bacteria</taxon>
        <taxon>Bacillati</taxon>
        <taxon>Bacillota</taxon>
        <taxon>Clostridia</taxon>
        <taxon>Lachnospirales</taxon>
        <taxon>Lachnospiraceae</taxon>
        <taxon>Roseburia</taxon>
    </lineage>
</organism>
<evidence type="ECO:0000313" key="2">
    <source>
        <dbReference type="Proteomes" id="UP000004828"/>
    </source>
</evidence>
<dbReference type="EMBL" id="ABYJ02000072">
    <property type="protein sequence ID" value="EEV01426.1"/>
    <property type="molecule type" value="Genomic_DNA"/>
</dbReference>
<feature type="non-terminal residue" evidence="1">
    <location>
        <position position="57"/>
    </location>
</feature>
<comment type="caution">
    <text evidence="1">The sequence shown here is derived from an EMBL/GenBank/DDBJ whole genome shotgun (WGS) entry which is preliminary data.</text>
</comment>
<proteinExistence type="predicted"/>
<sequence length="57" mass="5937">MSIAGINGYNYSNYYTGTKRNTAKANGMNSGLLSNVSSTSSNITLHMSGTEDSGNAL</sequence>
<dbReference type="Proteomes" id="UP000004828">
    <property type="component" value="Unassembled WGS sequence"/>
</dbReference>
<evidence type="ECO:0000313" key="1">
    <source>
        <dbReference type="EMBL" id="EEV01426.1"/>
    </source>
</evidence>
<gene>
    <name evidence="1" type="ORF">ROSINTL182_06660</name>
</gene>
<reference evidence="1 2" key="1">
    <citation type="submission" date="2009-08" db="EMBL/GenBank/DDBJ databases">
        <authorList>
            <person name="Weinstock G."/>
            <person name="Sodergren E."/>
            <person name="Clifton S."/>
            <person name="Fulton L."/>
            <person name="Fulton B."/>
            <person name="Courtney L."/>
            <person name="Fronick C."/>
            <person name="Harrison M."/>
            <person name="Strong C."/>
            <person name="Farmer C."/>
            <person name="Delahaunty K."/>
            <person name="Markovic C."/>
            <person name="Hall O."/>
            <person name="Minx P."/>
            <person name="Tomlinson C."/>
            <person name="Mitreva M."/>
            <person name="Nelson J."/>
            <person name="Hou S."/>
            <person name="Wollam A."/>
            <person name="Pepin K.H."/>
            <person name="Johnson M."/>
            <person name="Bhonagiri V."/>
            <person name="Nash W.E."/>
            <person name="Warren W."/>
            <person name="Chinwalla A."/>
            <person name="Mardis E.R."/>
            <person name="Wilson R.K."/>
        </authorList>
    </citation>
    <scope>NUCLEOTIDE SEQUENCE [LARGE SCALE GENOMIC DNA]</scope>
    <source>
        <strain evidence="1 2">L1-82</strain>
    </source>
</reference>
<dbReference type="AlphaFoldDB" id="C7G9T0"/>
<name>C7G9T0_9FIRM</name>
<dbReference type="HOGENOM" id="CLU_3001352_0_0_9"/>
<protein>
    <submittedName>
        <fullName evidence="1">Uncharacterized protein</fullName>
    </submittedName>
</protein>